<gene>
    <name evidence="1" type="ORF">BSTOLATCC_MIC57799</name>
</gene>
<sequence>MEDGNDSVYIDEQLKDSLKRQIIEIKKEIIEEKAKLKSKDLELRRKIDHEKAQEILKTLKIKKKSADLKHYLEESQKQWILDFNLANNIIQTAKIMCKRNHIRRVNNLTKLYKLLLPSSLIYSNLKDSSKLHPDNNNELKFLTLETEEEPTEEKMTLIDVEFTPAYTAGHLQAVIRGECSDLYTERNNEAQYLENKLQTMRFTLKNFIKKLKRKDEADISKEEKAEDTSMENSLNLSEINSGLANFDITVNDLSFVGEERLGSLSMPEIIAKPQSGFLSYNDSILANLNEKNDYEIKKSPTFSNEHIEEEQSIIDISNIPIAFNEDISLDSLLHNSNSEIKSSPAPAKKSWLKCICSCLYKK</sequence>
<dbReference type="Proteomes" id="UP001162131">
    <property type="component" value="Unassembled WGS sequence"/>
</dbReference>
<comment type="caution">
    <text evidence="1">The sequence shown here is derived from an EMBL/GenBank/DDBJ whole genome shotgun (WGS) entry which is preliminary data.</text>
</comment>
<evidence type="ECO:0000313" key="1">
    <source>
        <dbReference type="EMBL" id="CAG9332978.1"/>
    </source>
</evidence>
<proteinExistence type="predicted"/>
<reference evidence="1" key="1">
    <citation type="submission" date="2021-09" db="EMBL/GenBank/DDBJ databases">
        <authorList>
            <consortium name="AG Swart"/>
            <person name="Singh M."/>
            <person name="Singh A."/>
            <person name="Seah K."/>
            <person name="Emmerich C."/>
        </authorList>
    </citation>
    <scope>NUCLEOTIDE SEQUENCE</scope>
    <source>
        <strain evidence="1">ATCC30299</strain>
    </source>
</reference>
<dbReference type="EMBL" id="CAJZBQ010000056">
    <property type="protein sequence ID" value="CAG9332978.1"/>
    <property type="molecule type" value="Genomic_DNA"/>
</dbReference>
<protein>
    <submittedName>
        <fullName evidence="1">Uncharacterized protein</fullName>
    </submittedName>
</protein>
<keyword evidence="2" id="KW-1185">Reference proteome</keyword>
<dbReference type="AlphaFoldDB" id="A0AAU9K4Z6"/>
<organism evidence="1 2">
    <name type="scientific">Blepharisma stoltei</name>
    <dbReference type="NCBI Taxonomy" id="1481888"/>
    <lineage>
        <taxon>Eukaryota</taxon>
        <taxon>Sar</taxon>
        <taxon>Alveolata</taxon>
        <taxon>Ciliophora</taxon>
        <taxon>Postciliodesmatophora</taxon>
        <taxon>Heterotrichea</taxon>
        <taxon>Heterotrichida</taxon>
        <taxon>Blepharismidae</taxon>
        <taxon>Blepharisma</taxon>
    </lineage>
</organism>
<accession>A0AAU9K4Z6</accession>
<name>A0AAU9K4Z6_9CILI</name>
<evidence type="ECO:0000313" key="2">
    <source>
        <dbReference type="Proteomes" id="UP001162131"/>
    </source>
</evidence>